<dbReference type="AlphaFoldDB" id="A0A6J2QDP8"/>
<sequence length="662" mass="72990">MPLFRASGKRGGAMARPGRRRRRNMEVMGSCGKSDEDGAVLPLTRLCLLSLADNMKEVWVKDYADNYLDHYSFRYIMGPFNFLTGELVEELTLLLCTRKQMSRAALHLLLVPQLRGLSLEKCPGLVTAALCAHIAARCQCLWSLDLSGAQQLTSKVLSETLCCLPALRSLSLAGTPCDRRVIRTIAHCCRLLRHLDLSRCHFLSPAALLPLGGGASFSSSGCPSNSPCRSSTSQSFISSSCASPLSPLPLSSLLALDIEFGEQEGDPVAAAAYLLLSLPCLERVAMEGLAQACCLIQHKQFGQTDEFTDREGVPRLEEVWRDRRHRQNMDSWSKTSKGAAGGEEDDDEEEEEMLLWEGYGESEEDASRDLVPSCSQNQAEEKGRVSSGDEHLILRLKDVKGLSCDSLDSLSRACPDIYSISVNVDDCEDPRGRSQGSLLAAGLQACSGQLRSLSVHYPGPLVDLLPALQVAGSSLVSLTLEGVKTSPHTPLLEVIKACPRLKDLLISAEPPTTPHVEGDEEDQRDERDLPQLPNLCSLTLNFSYEHSQMKPVMSWMSLKRVLKCLLAGSPLLEKLSLVSLPCPLNCILQEVLSRLDLDSPHIPLGRVQRIDLPRTDVKMITVKSVMQRSKKLKYVDVSHCWHISHFEMLDCKMDSKVQVVWL</sequence>
<dbReference type="GeneID" id="115013383"/>
<organism evidence="2 3">
    <name type="scientific">Cottoperca gobio</name>
    <name type="common">Frogmouth</name>
    <name type="synonym">Aphritis gobio</name>
    <dbReference type="NCBI Taxonomy" id="56716"/>
    <lineage>
        <taxon>Eukaryota</taxon>
        <taxon>Metazoa</taxon>
        <taxon>Chordata</taxon>
        <taxon>Craniata</taxon>
        <taxon>Vertebrata</taxon>
        <taxon>Euteleostomi</taxon>
        <taxon>Actinopterygii</taxon>
        <taxon>Neopterygii</taxon>
        <taxon>Teleostei</taxon>
        <taxon>Neoteleostei</taxon>
        <taxon>Acanthomorphata</taxon>
        <taxon>Eupercaria</taxon>
        <taxon>Perciformes</taxon>
        <taxon>Notothenioidei</taxon>
        <taxon>Bovichtidae</taxon>
        <taxon>Cottoperca</taxon>
    </lineage>
</organism>
<dbReference type="RefSeq" id="XP_029295511.1">
    <property type="nucleotide sequence ID" value="XM_029439651.1"/>
</dbReference>
<gene>
    <name evidence="3 4" type="primary">LOC115013383</name>
</gene>
<evidence type="ECO:0000313" key="4">
    <source>
        <dbReference type="RefSeq" id="XP_029295511.1"/>
    </source>
</evidence>
<proteinExistence type="predicted"/>
<dbReference type="SMART" id="SM00367">
    <property type="entry name" value="LRR_CC"/>
    <property type="match status" value="2"/>
</dbReference>
<keyword evidence="2" id="KW-1185">Reference proteome</keyword>
<dbReference type="Proteomes" id="UP000504630">
    <property type="component" value="Chromosome 9"/>
</dbReference>
<dbReference type="InterPro" id="IPR032675">
    <property type="entry name" value="LRR_dom_sf"/>
</dbReference>
<evidence type="ECO:0000256" key="1">
    <source>
        <dbReference type="SAM" id="MobiDB-lite"/>
    </source>
</evidence>
<dbReference type="InterPro" id="IPR006553">
    <property type="entry name" value="Leu-rich_rpt_Cys-con_subtyp"/>
</dbReference>
<dbReference type="Gene3D" id="3.80.10.10">
    <property type="entry name" value="Ribonuclease Inhibitor"/>
    <property type="match status" value="2"/>
</dbReference>
<accession>A0A6J2QDP8</accession>
<protein>
    <submittedName>
        <fullName evidence="3 4">Uncharacterized protein LOC115013383</fullName>
    </submittedName>
</protein>
<dbReference type="RefSeq" id="XP_029295510.1">
    <property type="nucleotide sequence ID" value="XM_029439650.1"/>
</dbReference>
<dbReference type="GeneTree" id="ENSGT00610000087464"/>
<evidence type="ECO:0000313" key="3">
    <source>
        <dbReference type="RefSeq" id="XP_029295510.1"/>
    </source>
</evidence>
<feature type="region of interest" description="Disordered" evidence="1">
    <location>
        <begin position="1"/>
        <end position="21"/>
    </location>
</feature>
<dbReference type="SUPFAM" id="SSF52047">
    <property type="entry name" value="RNI-like"/>
    <property type="match status" value="1"/>
</dbReference>
<dbReference type="KEGG" id="cgob:115013383"/>
<dbReference type="OrthoDB" id="16120at2759"/>
<dbReference type="SUPFAM" id="SSF52058">
    <property type="entry name" value="L domain-like"/>
    <property type="match status" value="1"/>
</dbReference>
<feature type="region of interest" description="Disordered" evidence="1">
    <location>
        <begin position="509"/>
        <end position="528"/>
    </location>
</feature>
<name>A0A6J2QDP8_COTGO</name>
<reference evidence="3 4" key="1">
    <citation type="submission" date="2025-04" db="UniProtKB">
        <authorList>
            <consortium name="RefSeq"/>
        </authorList>
    </citation>
    <scope>IDENTIFICATION</scope>
</reference>
<feature type="region of interest" description="Disordered" evidence="1">
    <location>
        <begin position="327"/>
        <end position="352"/>
    </location>
</feature>
<feature type="compositionally biased region" description="Acidic residues" evidence="1">
    <location>
        <begin position="342"/>
        <end position="352"/>
    </location>
</feature>
<evidence type="ECO:0000313" key="2">
    <source>
        <dbReference type="Proteomes" id="UP000504630"/>
    </source>
</evidence>